<gene>
    <name evidence="4" type="ORF">SOIL9_14890</name>
</gene>
<dbReference type="InterPro" id="IPR002035">
    <property type="entry name" value="VWF_A"/>
</dbReference>
<dbReference type="InterPro" id="IPR011933">
    <property type="entry name" value="Double_TM_dom"/>
</dbReference>
<feature type="transmembrane region" description="Helical" evidence="1">
    <location>
        <begin position="6"/>
        <end position="24"/>
    </location>
</feature>
<dbReference type="SUPFAM" id="SSF53300">
    <property type="entry name" value="vWA-like"/>
    <property type="match status" value="1"/>
</dbReference>
<dbReference type="Pfam" id="PF07584">
    <property type="entry name" value="BatA"/>
    <property type="match status" value="1"/>
</dbReference>
<evidence type="ECO:0000313" key="4">
    <source>
        <dbReference type="EMBL" id="VTR96225.1"/>
    </source>
</evidence>
<dbReference type="Gene3D" id="3.40.50.410">
    <property type="entry name" value="von Willebrand factor, type A domain"/>
    <property type="match status" value="1"/>
</dbReference>
<keyword evidence="1" id="KW-0472">Membrane</keyword>
<evidence type="ECO:0000256" key="1">
    <source>
        <dbReference type="SAM" id="Phobius"/>
    </source>
</evidence>
<keyword evidence="5" id="KW-1185">Reference proteome</keyword>
<keyword evidence="1 4" id="KW-0812">Transmembrane</keyword>
<evidence type="ECO:0008006" key="6">
    <source>
        <dbReference type="Google" id="ProtNLM"/>
    </source>
</evidence>
<dbReference type="RefSeq" id="WP_162670540.1">
    <property type="nucleotide sequence ID" value="NZ_LR593886.1"/>
</dbReference>
<dbReference type="KEGG" id="gms:SOIL9_14890"/>
<name>A0A6P2D6Y5_9BACT</name>
<dbReference type="AlphaFoldDB" id="A0A6P2D6Y5"/>
<protein>
    <recommendedName>
        <fullName evidence="6">VWFA domain-containing protein</fullName>
    </recommendedName>
</protein>
<dbReference type="NCBIfam" id="TIGR02226">
    <property type="entry name" value="two_anch"/>
    <property type="match status" value="1"/>
</dbReference>
<dbReference type="CDD" id="cd00198">
    <property type="entry name" value="vWFA"/>
    <property type="match status" value="1"/>
</dbReference>
<feature type="domain" description="VWFA" evidence="3">
    <location>
        <begin position="93"/>
        <end position="205"/>
    </location>
</feature>
<dbReference type="EMBL" id="LR593886">
    <property type="protein sequence ID" value="VTR96225.1"/>
    <property type="molecule type" value="Genomic_DNA"/>
</dbReference>
<sequence length="686" mass="74322">MSFLAPLYALGLLAVAAPIVFHLIRRRPKDEVPFSSLMFLSPSPPPPASRRRLDQVLLLLLRASALILLGLAFMRPFFRQEAAAAGGEQGNCVVVLIDTSASMRRGDLWARAVAHADAVLADCKPTDRVAVYAFDRTVRPVLGFTESDHLEPHQRAVVARERVGRLTPTWGGTELGRALVDATTAILEVGATEKAPRSKIVLVSDLQRGARLTELAGFEWPPSVELELRTVADEQGNAGLSLLTDRAESERGNQSALRVRVTNEAGAKQERFRLAWSGTTGADIEAYVPPGESRVVKVPRPPAGPTPVLRLQGDVHDFDNAVHVAGSRRQELTVFFLGVDSPTDPAGLLYFLERAWDETPDRAVRVVARKPDGPLTADEVRTAPLVVLAGAPSAETVGVLDKYLRDGGTVLTVLATPRPLPALAGAEPKPVEEAALERYAMLRDIAFDHPLFAALSGPQFSDFTKVHFWKHRRVTEPHLTGARILARFDDGDPAVLEKAVGRGRFVVFTSGWQPADSQLARSSKFVPMLTGLLELRAGRATVDTNYRIGDRVPLQPASAVTDVRKPDGSTAALAPEATSFDGTDQPGVYTLETAAGLRTFAVNLDPAESLTAPLPVETLEQFGCRLAKRGADDQRAAIERQQRNAELERNQAIWRILILAAVAVLLVETGLAGWRTRSGRQEGATP</sequence>
<organism evidence="4 5">
    <name type="scientific">Gemmata massiliana</name>
    <dbReference type="NCBI Taxonomy" id="1210884"/>
    <lineage>
        <taxon>Bacteria</taxon>
        <taxon>Pseudomonadati</taxon>
        <taxon>Planctomycetota</taxon>
        <taxon>Planctomycetia</taxon>
        <taxon>Gemmatales</taxon>
        <taxon>Gemmataceae</taxon>
        <taxon>Gemmata</taxon>
    </lineage>
</organism>
<dbReference type="Proteomes" id="UP000464178">
    <property type="component" value="Chromosome"/>
</dbReference>
<dbReference type="InterPro" id="IPR024163">
    <property type="entry name" value="Aerotolerance_reg_N"/>
</dbReference>
<dbReference type="InterPro" id="IPR036465">
    <property type="entry name" value="vWFA_dom_sf"/>
</dbReference>
<dbReference type="Gene3D" id="3.40.50.880">
    <property type="match status" value="1"/>
</dbReference>
<evidence type="ECO:0000259" key="3">
    <source>
        <dbReference type="Pfam" id="PF13519"/>
    </source>
</evidence>
<accession>A0A6P2D6Y5</accession>
<dbReference type="Pfam" id="PF13519">
    <property type="entry name" value="VWA_2"/>
    <property type="match status" value="1"/>
</dbReference>
<feature type="transmembrane region" description="Helical" evidence="1">
    <location>
        <begin position="652"/>
        <end position="674"/>
    </location>
</feature>
<reference evidence="4 5" key="1">
    <citation type="submission" date="2019-05" db="EMBL/GenBank/DDBJ databases">
        <authorList>
            <consortium name="Science for Life Laboratories"/>
        </authorList>
    </citation>
    <scope>NUCLEOTIDE SEQUENCE [LARGE SCALE GENOMIC DNA]</scope>
    <source>
        <strain evidence="4">Soil9</strain>
    </source>
</reference>
<proteinExistence type="predicted"/>
<dbReference type="PANTHER" id="PTHR37464:SF1">
    <property type="entry name" value="BLL2463 PROTEIN"/>
    <property type="match status" value="1"/>
</dbReference>
<dbReference type="PANTHER" id="PTHR37464">
    <property type="entry name" value="BLL2463 PROTEIN"/>
    <property type="match status" value="1"/>
</dbReference>
<dbReference type="InterPro" id="IPR029062">
    <property type="entry name" value="Class_I_gatase-like"/>
</dbReference>
<feature type="transmembrane region" description="Helical" evidence="1">
    <location>
        <begin position="56"/>
        <end position="74"/>
    </location>
</feature>
<feature type="domain" description="Aerotolerance regulator N-terminal" evidence="2">
    <location>
        <begin position="1"/>
        <end position="76"/>
    </location>
</feature>
<dbReference type="SUPFAM" id="SSF52317">
    <property type="entry name" value="Class I glutamine amidotransferase-like"/>
    <property type="match status" value="1"/>
</dbReference>
<evidence type="ECO:0000259" key="2">
    <source>
        <dbReference type="Pfam" id="PF07584"/>
    </source>
</evidence>
<evidence type="ECO:0000313" key="5">
    <source>
        <dbReference type="Proteomes" id="UP000464178"/>
    </source>
</evidence>
<keyword evidence="1" id="KW-1133">Transmembrane helix</keyword>